<protein>
    <submittedName>
        <fullName evidence="1">Uncharacterized protein</fullName>
    </submittedName>
</protein>
<dbReference type="EMBL" id="LAZR01000824">
    <property type="protein sequence ID" value="KKN56994.1"/>
    <property type="molecule type" value="Genomic_DNA"/>
</dbReference>
<reference evidence="1" key="1">
    <citation type="journal article" date="2015" name="Nature">
        <title>Complex archaea that bridge the gap between prokaryotes and eukaryotes.</title>
        <authorList>
            <person name="Spang A."/>
            <person name="Saw J.H."/>
            <person name="Jorgensen S.L."/>
            <person name="Zaremba-Niedzwiedzka K."/>
            <person name="Martijn J."/>
            <person name="Lind A.E."/>
            <person name="van Eijk R."/>
            <person name="Schleper C."/>
            <person name="Guy L."/>
            <person name="Ettema T.J."/>
        </authorList>
    </citation>
    <scope>NUCLEOTIDE SEQUENCE</scope>
</reference>
<name>A0A0F9RQN2_9ZZZZ</name>
<organism evidence="1">
    <name type="scientific">marine sediment metagenome</name>
    <dbReference type="NCBI Taxonomy" id="412755"/>
    <lineage>
        <taxon>unclassified sequences</taxon>
        <taxon>metagenomes</taxon>
        <taxon>ecological metagenomes</taxon>
    </lineage>
</organism>
<accession>A0A0F9RQN2</accession>
<comment type="caution">
    <text evidence="1">The sequence shown here is derived from an EMBL/GenBank/DDBJ whole genome shotgun (WGS) entry which is preliminary data.</text>
</comment>
<dbReference type="AlphaFoldDB" id="A0A0F9RQN2"/>
<evidence type="ECO:0000313" key="1">
    <source>
        <dbReference type="EMBL" id="KKN56994.1"/>
    </source>
</evidence>
<proteinExistence type="predicted"/>
<gene>
    <name evidence="1" type="ORF">LCGC14_0566550</name>
</gene>
<sequence>MPIRGKRKFICLNCGKGTYFRSNERNSRFRIQCRHCGSYSLDPAPKSKVKKDLLKEGENHLLPGREDIFVVRKGSIRK</sequence>